<evidence type="ECO:0000256" key="7">
    <source>
        <dbReference type="ARBA" id="ARBA00022989"/>
    </source>
</evidence>
<dbReference type="InterPro" id="IPR022346">
    <property type="entry name" value="T2SS_GspH"/>
</dbReference>
<dbReference type="NCBIfam" id="TIGR02532">
    <property type="entry name" value="IV_pilin_GFxxxE"/>
    <property type="match status" value="1"/>
</dbReference>
<dbReference type="Pfam" id="PF07963">
    <property type="entry name" value="N_methyl"/>
    <property type="match status" value="1"/>
</dbReference>
<evidence type="ECO:0000256" key="10">
    <source>
        <dbReference type="ARBA" id="ARBA00030775"/>
    </source>
</evidence>
<comment type="caution">
    <text evidence="13">The sequence shown here is derived from an EMBL/GenBank/DDBJ whole genome shotgun (WGS) entry which is preliminary data.</text>
</comment>
<evidence type="ECO:0000256" key="8">
    <source>
        <dbReference type="ARBA" id="ARBA00023136"/>
    </source>
</evidence>
<dbReference type="Proteomes" id="UP001620405">
    <property type="component" value="Unassembled WGS sequence"/>
</dbReference>
<evidence type="ECO:0000256" key="9">
    <source>
        <dbReference type="ARBA" id="ARBA00025772"/>
    </source>
</evidence>
<dbReference type="RefSeq" id="WP_284398843.1">
    <property type="nucleotide sequence ID" value="NZ_BSNQ01000003.1"/>
</dbReference>
<evidence type="ECO:0000256" key="2">
    <source>
        <dbReference type="ARBA" id="ARBA00021549"/>
    </source>
</evidence>
<keyword evidence="6 11" id="KW-0812">Transmembrane</keyword>
<evidence type="ECO:0000256" key="6">
    <source>
        <dbReference type="ARBA" id="ARBA00022692"/>
    </source>
</evidence>
<keyword evidence="14" id="KW-1185">Reference proteome</keyword>
<proteinExistence type="inferred from homology"/>
<dbReference type="InterPro" id="IPR012902">
    <property type="entry name" value="N_methyl_site"/>
</dbReference>
<evidence type="ECO:0000313" key="14">
    <source>
        <dbReference type="Proteomes" id="UP001620405"/>
    </source>
</evidence>
<accession>A0ABW8IV77</accession>
<evidence type="ECO:0000256" key="5">
    <source>
        <dbReference type="ARBA" id="ARBA00022519"/>
    </source>
</evidence>
<evidence type="ECO:0000256" key="3">
    <source>
        <dbReference type="ARBA" id="ARBA00022475"/>
    </source>
</evidence>
<dbReference type="Pfam" id="PF12019">
    <property type="entry name" value="GspH"/>
    <property type="match status" value="1"/>
</dbReference>
<keyword evidence="4" id="KW-0488">Methylation</keyword>
<comment type="subcellular location">
    <subcellularLocation>
        <location evidence="1">Cell inner membrane</location>
        <topology evidence="1">Single-pass membrane protein</topology>
    </subcellularLocation>
</comment>
<keyword evidence="7 11" id="KW-1133">Transmembrane helix</keyword>
<protein>
    <recommendedName>
        <fullName evidence="2">Type II secretion system protein H</fullName>
    </recommendedName>
    <alternativeName>
        <fullName evidence="10">General secretion pathway protein H</fullName>
    </alternativeName>
</protein>
<feature type="transmembrane region" description="Helical" evidence="11">
    <location>
        <begin position="12"/>
        <end position="33"/>
    </location>
</feature>
<name>A0ABW8IV77_9GAMM</name>
<dbReference type="InterPro" id="IPR045584">
    <property type="entry name" value="Pilin-like"/>
</dbReference>
<organism evidence="13 14">
    <name type="scientific">Dyella lipolytica</name>
    <dbReference type="NCBI Taxonomy" id="1867835"/>
    <lineage>
        <taxon>Bacteria</taxon>
        <taxon>Pseudomonadati</taxon>
        <taxon>Pseudomonadota</taxon>
        <taxon>Gammaproteobacteria</taxon>
        <taxon>Lysobacterales</taxon>
        <taxon>Rhodanobacteraceae</taxon>
        <taxon>Dyella</taxon>
    </lineage>
</organism>
<dbReference type="Gene3D" id="3.55.40.10">
    <property type="entry name" value="minor pseudopilin epsh domain"/>
    <property type="match status" value="1"/>
</dbReference>
<keyword evidence="8 11" id="KW-0472">Membrane</keyword>
<dbReference type="EMBL" id="JADIKG010000011">
    <property type="protein sequence ID" value="MFK2872806.1"/>
    <property type="molecule type" value="Genomic_DNA"/>
</dbReference>
<reference evidence="13 14" key="1">
    <citation type="submission" date="2020-10" db="EMBL/GenBank/DDBJ databases">
        <title>Phylogeny of dyella-like bacteria.</title>
        <authorList>
            <person name="Fu J."/>
        </authorList>
    </citation>
    <scope>NUCLEOTIDE SEQUENCE [LARGE SCALE GENOMIC DNA]</scope>
    <source>
        <strain evidence="13 14">DHOB07</strain>
    </source>
</reference>
<dbReference type="SUPFAM" id="SSF54523">
    <property type="entry name" value="Pili subunits"/>
    <property type="match status" value="1"/>
</dbReference>
<evidence type="ECO:0000256" key="1">
    <source>
        <dbReference type="ARBA" id="ARBA00004377"/>
    </source>
</evidence>
<evidence type="ECO:0000256" key="11">
    <source>
        <dbReference type="SAM" id="Phobius"/>
    </source>
</evidence>
<keyword evidence="3" id="KW-1003">Cell membrane</keyword>
<comment type="similarity">
    <text evidence="9">Belongs to the GSP H family.</text>
</comment>
<feature type="domain" description="General secretion pathway GspH" evidence="12">
    <location>
        <begin position="49"/>
        <end position="162"/>
    </location>
</feature>
<evidence type="ECO:0000313" key="13">
    <source>
        <dbReference type="EMBL" id="MFK2872806.1"/>
    </source>
</evidence>
<keyword evidence="5" id="KW-0997">Cell inner membrane</keyword>
<gene>
    <name evidence="13" type="ORF">ISP13_04615</name>
</gene>
<evidence type="ECO:0000256" key="4">
    <source>
        <dbReference type="ARBA" id="ARBA00022481"/>
    </source>
</evidence>
<evidence type="ECO:0000259" key="12">
    <source>
        <dbReference type="Pfam" id="PF12019"/>
    </source>
</evidence>
<sequence length="181" mass="19709">MSFRYTQRGFGLIEQIIVLVVLAVVATIAVPSFRHLLNGHELRLAQTDYIAALQHARNLAVNEQVRVIFCPSRNALTCNGSSSWNDGWLIGRADPQNKGQLVGPPLYVGGRYRSSLIISGSTAKKYIWFDPDGSAAGTNLSLLFCVRGEPQRVLKVVIAPKGRVRGDVVDANDTTPCATSE</sequence>